<protein>
    <submittedName>
        <fullName evidence="4">Uncharacterized protein</fullName>
    </submittedName>
</protein>
<dbReference type="PANTHER" id="PTHR14491:SF7">
    <property type="entry name" value="SOSONDOWAH, ISOFORM G"/>
    <property type="match status" value="1"/>
</dbReference>
<feature type="compositionally biased region" description="Basic and acidic residues" evidence="3">
    <location>
        <begin position="73"/>
        <end position="84"/>
    </location>
</feature>
<keyword evidence="1" id="KW-0677">Repeat</keyword>
<evidence type="ECO:0000256" key="2">
    <source>
        <dbReference type="ARBA" id="ARBA00023043"/>
    </source>
</evidence>
<dbReference type="EnsemblMetazoa" id="CLYHEMT004161.1">
    <property type="protein sequence ID" value="CLYHEMP004161.1"/>
    <property type="gene ID" value="CLYHEMG004161"/>
</dbReference>
<dbReference type="Proteomes" id="UP000594262">
    <property type="component" value="Unplaced"/>
</dbReference>
<evidence type="ECO:0000313" key="4">
    <source>
        <dbReference type="EnsemblMetazoa" id="CLYHEMP004161.1"/>
    </source>
</evidence>
<dbReference type="OrthoDB" id="5969290at2759"/>
<reference evidence="4" key="1">
    <citation type="submission" date="2021-01" db="UniProtKB">
        <authorList>
            <consortium name="EnsemblMetazoa"/>
        </authorList>
    </citation>
    <scope>IDENTIFICATION</scope>
</reference>
<feature type="compositionally biased region" description="Polar residues" evidence="3">
    <location>
        <begin position="111"/>
        <end position="122"/>
    </location>
</feature>
<feature type="region of interest" description="Disordered" evidence="3">
    <location>
        <begin position="54"/>
        <end position="122"/>
    </location>
</feature>
<sequence length="122" mass="14161">MHGRENIIRKLVNDYAQNLDCRDYSGRKPKHYLDENSSRNIRCILSPVKKTDALDVPDANSIPNHKSISPRLMKNDHHKNEENKTRHRPTLSLSNSFKRTKKLLEKHSPGSRAQRTAQSHEL</sequence>
<keyword evidence="5" id="KW-1185">Reference proteome</keyword>
<dbReference type="RefSeq" id="XP_066929254.1">
    <property type="nucleotide sequence ID" value="XM_067073153.1"/>
</dbReference>
<dbReference type="AlphaFoldDB" id="A0A7M5V0B0"/>
<evidence type="ECO:0000313" key="5">
    <source>
        <dbReference type="Proteomes" id="UP000594262"/>
    </source>
</evidence>
<name>A0A7M5V0B0_9CNID</name>
<organism evidence="4 5">
    <name type="scientific">Clytia hemisphaerica</name>
    <dbReference type="NCBI Taxonomy" id="252671"/>
    <lineage>
        <taxon>Eukaryota</taxon>
        <taxon>Metazoa</taxon>
        <taxon>Cnidaria</taxon>
        <taxon>Hydrozoa</taxon>
        <taxon>Hydroidolina</taxon>
        <taxon>Leptothecata</taxon>
        <taxon>Obeliida</taxon>
        <taxon>Clytiidae</taxon>
        <taxon>Clytia</taxon>
    </lineage>
</organism>
<dbReference type="PANTHER" id="PTHR14491">
    <property type="entry name" value="SOSONDOWAH, ISOFORM G"/>
    <property type="match status" value="1"/>
</dbReference>
<dbReference type="GeneID" id="136816825"/>
<evidence type="ECO:0000256" key="3">
    <source>
        <dbReference type="SAM" id="MobiDB-lite"/>
    </source>
</evidence>
<accession>A0A7M5V0B0</accession>
<evidence type="ECO:0000256" key="1">
    <source>
        <dbReference type="ARBA" id="ARBA00022737"/>
    </source>
</evidence>
<keyword evidence="2" id="KW-0040">ANK repeat</keyword>
<proteinExistence type="predicted"/>